<evidence type="ECO:0000313" key="10">
    <source>
        <dbReference type="Proteomes" id="UP000743899"/>
    </source>
</evidence>
<dbReference type="NCBIfam" id="NF041012">
    <property type="entry name" value="T4P_ComGB"/>
    <property type="match status" value="1"/>
</dbReference>
<dbReference type="PANTHER" id="PTHR30012:SF0">
    <property type="entry name" value="TYPE II SECRETION SYSTEM PROTEIN F-RELATED"/>
    <property type="match status" value="1"/>
</dbReference>
<evidence type="ECO:0000256" key="6">
    <source>
        <dbReference type="ARBA" id="ARBA00023136"/>
    </source>
</evidence>
<gene>
    <name evidence="9" type="ORF">GW534_09050</name>
</gene>
<dbReference type="InterPro" id="IPR047692">
    <property type="entry name" value="T4P_ComGB"/>
</dbReference>
<evidence type="ECO:0000256" key="5">
    <source>
        <dbReference type="ARBA" id="ARBA00022989"/>
    </source>
</evidence>
<organism evidence="9 10">
    <name type="scientific">Pallidibacillus pasinlerensis</name>
    <dbReference type="NCBI Taxonomy" id="2703818"/>
    <lineage>
        <taxon>Bacteria</taxon>
        <taxon>Bacillati</taxon>
        <taxon>Bacillota</taxon>
        <taxon>Bacilli</taxon>
        <taxon>Bacillales</taxon>
        <taxon>Bacillaceae</taxon>
        <taxon>Pallidibacillus</taxon>
    </lineage>
</organism>
<dbReference type="InterPro" id="IPR018076">
    <property type="entry name" value="T2SS_GspF_dom"/>
</dbReference>
<sequence length="345" mass="41081">MIFKQKQWKIEEQINVLSRLGMLLERGYSLNEGFEFLQLSIAKDKQIALKKSVDKLKDGQPFYQVLEDLQFHPLAVSFVFYAEKYGNLATSLQTVSKLLLRRKKEQDQLKKLLTYPIFLLCFTFLIFFIILNELLPQFMHMYQSFSITPNFFIRLFFWIQQNPLIIFSIVITVLIILIFILQMYKKRKNDIEIQLIIAKTPVIGRLFQLWQTYYLSYHISQLLKNGVSLMECFLYIEKDPKKTYFKSIVKKIQQMLLEGYKLEQAINSVPIWEKEFGQIIIHGQLTGKLEIELEVYSHSCIELFFERLEKMVRIAQPMIFGFIALWIIFMYMSIMLPSFEVMNNL</sequence>
<evidence type="ECO:0000256" key="1">
    <source>
        <dbReference type="ARBA" id="ARBA00004651"/>
    </source>
</evidence>
<evidence type="ECO:0000256" key="3">
    <source>
        <dbReference type="ARBA" id="ARBA00022475"/>
    </source>
</evidence>
<comment type="caution">
    <text evidence="9">The sequence shown here is derived from an EMBL/GenBank/DDBJ whole genome shotgun (WGS) entry which is preliminary data.</text>
</comment>
<comment type="subcellular location">
    <subcellularLocation>
        <location evidence="1">Cell membrane</location>
        <topology evidence="1">Multi-pass membrane protein</topology>
    </subcellularLocation>
</comment>
<evidence type="ECO:0000259" key="8">
    <source>
        <dbReference type="Pfam" id="PF00482"/>
    </source>
</evidence>
<dbReference type="EMBL" id="JAACYS010000037">
    <property type="protein sequence ID" value="NCU17877.1"/>
    <property type="molecule type" value="Genomic_DNA"/>
</dbReference>
<evidence type="ECO:0000256" key="2">
    <source>
        <dbReference type="ARBA" id="ARBA00005745"/>
    </source>
</evidence>
<dbReference type="Pfam" id="PF00482">
    <property type="entry name" value="T2SSF"/>
    <property type="match status" value="2"/>
</dbReference>
<keyword evidence="5 7" id="KW-1133">Transmembrane helix</keyword>
<keyword evidence="4 7" id="KW-0812">Transmembrane</keyword>
<dbReference type="PANTHER" id="PTHR30012">
    <property type="entry name" value="GENERAL SECRETION PATHWAY PROTEIN"/>
    <property type="match status" value="1"/>
</dbReference>
<feature type="transmembrane region" description="Helical" evidence="7">
    <location>
        <begin position="151"/>
        <end position="181"/>
    </location>
</feature>
<name>A0ABX0A3A4_9BACI</name>
<feature type="domain" description="Type II secretion system protein GspF" evidence="8">
    <location>
        <begin position="218"/>
        <end position="337"/>
    </location>
</feature>
<feature type="transmembrane region" description="Helical" evidence="7">
    <location>
        <begin position="112"/>
        <end position="131"/>
    </location>
</feature>
<feature type="transmembrane region" description="Helical" evidence="7">
    <location>
        <begin position="317"/>
        <end position="339"/>
    </location>
</feature>
<evidence type="ECO:0000313" key="9">
    <source>
        <dbReference type="EMBL" id="NCU17877.1"/>
    </source>
</evidence>
<dbReference type="InterPro" id="IPR042094">
    <property type="entry name" value="T2SS_GspF_sf"/>
</dbReference>
<accession>A0ABX0A3A4</accession>
<dbReference type="Gene3D" id="1.20.81.30">
    <property type="entry name" value="Type II secretion system (T2SS), domain F"/>
    <property type="match status" value="2"/>
</dbReference>
<dbReference type="RefSeq" id="WP_161920707.1">
    <property type="nucleotide sequence ID" value="NZ_JAACYS010000037.1"/>
</dbReference>
<dbReference type="Proteomes" id="UP000743899">
    <property type="component" value="Unassembled WGS sequence"/>
</dbReference>
<keyword evidence="3" id="KW-1003">Cell membrane</keyword>
<proteinExistence type="inferred from homology"/>
<keyword evidence="10" id="KW-1185">Reference proteome</keyword>
<dbReference type="InterPro" id="IPR003004">
    <property type="entry name" value="GspF/PilC"/>
</dbReference>
<keyword evidence="6 7" id="KW-0472">Membrane</keyword>
<comment type="similarity">
    <text evidence="2">Belongs to the GSP F family.</text>
</comment>
<feature type="domain" description="Type II secretion system protein GspF" evidence="8">
    <location>
        <begin position="17"/>
        <end position="136"/>
    </location>
</feature>
<protein>
    <submittedName>
        <fullName evidence="9">Type II secretion system F family protein</fullName>
    </submittedName>
</protein>
<reference evidence="9 10" key="1">
    <citation type="submission" date="2020-01" db="EMBL/GenBank/DDBJ databases">
        <title>A novel Bacillus sp. from Pasinler.</title>
        <authorList>
            <person name="Adiguzel A."/>
            <person name="Ay H."/>
            <person name="Baltaci M.O."/>
        </authorList>
    </citation>
    <scope>NUCLEOTIDE SEQUENCE [LARGE SCALE GENOMIC DNA]</scope>
    <source>
        <strain evidence="9 10">P1</strain>
    </source>
</reference>
<evidence type="ECO:0000256" key="7">
    <source>
        <dbReference type="SAM" id="Phobius"/>
    </source>
</evidence>
<evidence type="ECO:0000256" key="4">
    <source>
        <dbReference type="ARBA" id="ARBA00022692"/>
    </source>
</evidence>